<reference evidence="7" key="1">
    <citation type="journal article" date="2019" name="Int. J. Syst. Evol. Microbiol.">
        <title>The Global Catalogue of Microorganisms (GCM) 10K type strain sequencing project: providing services to taxonomists for standard genome sequencing and annotation.</title>
        <authorList>
            <consortium name="The Broad Institute Genomics Platform"/>
            <consortium name="The Broad Institute Genome Sequencing Center for Infectious Disease"/>
            <person name="Wu L."/>
            <person name="Ma J."/>
        </authorList>
    </citation>
    <scope>NUCLEOTIDE SEQUENCE [LARGE SCALE GENOMIC DNA]</scope>
    <source>
        <strain evidence="7">JCM 31037</strain>
    </source>
</reference>
<protein>
    <submittedName>
        <fullName evidence="6">Tyrosine-type recombinase/integrase</fullName>
    </submittedName>
</protein>
<dbReference type="SUPFAM" id="SSF56349">
    <property type="entry name" value="DNA breaking-rejoining enzymes"/>
    <property type="match status" value="1"/>
</dbReference>
<feature type="region of interest" description="Disordered" evidence="4">
    <location>
        <begin position="325"/>
        <end position="351"/>
    </location>
</feature>
<dbReference type="PANTHER" id="PTHR30349">
    <property type="entry name" value="PHAGE INTEGRASE-RELATED"/>
    <property type="match status" value="1"/>
</dbReference>
<evidence type="ECO:0000256" key="3">
    <source>
        <dbReference type="ARBA" id="ARBA00023172"/>
    </source>
</evidence>
<dbReference type="InterPro" id="IPR013762">
    <property type="entry name" value="Integrase-like_cat_sf"/>
</dbReference>
<dbReference type="EMBL" id="JBHTMP010000002">
    <property type="protein sequence ID" value="MFD1320035.1"/>
    <property type="molecule type" value="Genomic_DNA"/>
</dbReference>
<evidence type="ECO:0000256" key="4">
    <source>
        <dbReference type="SAM" id="MobiDB-lite"/>
    </source>
</evidence>
<proteinExistence type="inferred from homology"/>
<gene>
    <name evidence="6" type="ORF">ACFQ4H_02910</name>
</gene>
<dbReference type="RefSeq" id="WP_377566602.1">
    <property type="nucleotide sequence ID" value="NZ_JBHTMP010000002.1"/>
</dbReference>
<dbReference type="Proteomes" id="UP001597260">
    <property type="component" value="Unassembled WGS sequence"/>
</dbReference>
<dbReference type="InterPro" id="IPR010998">
    <property type="entry name" value="Integrase_recombinase_N"/>
</dbReference>
<dbReference type="InterPro" id="IPR002104">
    <property type="entry name" value="Integrase_catalytic"/>
</dbReference>
<evidence type="ECO:0000256" key="1">
    <source>
        <dbReference type="ARBA" id="ARBA00008857"/>
    </source>
</evidence>
<accession>A0ABW3Y7N6</accession>
<evidence type="ECO:0000313" key="7">
    <source>
        <dbReference type="Proteomes" id="UP001597260"/>
    </source>
</evidence>
<dbReference type="InterPro" id="IPR050090">
    <property type="entry name" value="Tyrosine_recombinase_XerCD"/>
</dbReference>
<sequence>MTRRRMTAGHPEEGTRHLSHDVRVWAIRTYDGKRSKTYSVRWAVAGQEQHKTFRSRALADGFRAKLLSATQRGTLFDVATGLPESMLRERQSKPWFEHACRYVDMKWPTSAPKSRTGVADTLATVTPALLATERGMPDLALLRRALYGWAFVAPRRAAGPPPAELAAALRWLERNTIALADLDDPTRGPELTRRALDRLALKLDGTPAATKTIARKRAVFYNVLQYAVELGLLTGNPVDRITWKTPKSSEAVDRRRAAINPRQARSLLAAIGDQGETGRRLRAFFGCQYYAAARPSEALDLREENLASLPGTGWGELLLTNSTPRTGTAWTDSGRSRERRGLKHRPEQETRPVPAHPELVCLLREHLDEFGAAPDGRLFVGPRGGTIGESTYLTVWHKAREQALTPAEFRSPLAGVPYDLRHAAVSTWLNGGVPPTQVAEWAGHSVEVLLRTYAKCIVGQDDLARRRIEDALRDDTDEDTTQTSD</sequence>
<evidence type="ECO:0000259" key="5">
    <source>
        <dbReference type="PROSITE" id="PS51898"/>
    </source>
</evidence>
<evidence type="ECO:0000256" key="2">
    <source>
        <dbReference type="ARBA" id="ARBA00023125"/>
    </source>
</evidence>
<dbReference type="PANTHER" id="PTHR30349:SF64">
    <property type="entry name" value="PROPHAGE INTEGRASE INTD-RELATED"/>
    <property type="match status" value="1"/>
</dbReference>
<comment type="caution">
    <text evidence="6">The sequence shown here is derived from an EMBL/GenBank/DDBJ whole genome shotgun (WGS) entry which is preliminary data.</text>
</comment>
<dbReference type="InterPro" id="IPR011010">
    <property type="entry name" value="DNA_brk_join_enz"/>
</dbReference>
<evidence type="ECO:0000313" key="6">
    <source>
        <dbReference type="EMBL" id="MFD1320035.1"/>
    </source>
</evidence>
<keyword evidence="3" id="KW-0233">DNA recombination</keyword>
<keyword evidence="7" id="KW-1185">Reference proteome</keyword>
<keyword evidence="2" id="KW-0238">DNA-binding</keyword>
<feature type="domain" description="Tyr recombinase" evidence="5">
    <location>
        <begin position="254"/>
        <end position="467"/>
    </location>
</feature>
<dbReference type="Gene3D" id="1.10.150.130">
    <property type="match status" value="1"/>
</dbReference>
<comment type="similarity">
    <text evidence="1">Belongs to the 'phage' integrase family.</text>
</comment>
<dbReference type="Gene3D" id="1.10.443.10">
    <property type="entry name" value="Intergrase catalytic core"/>
    <property type="match status" value="1"/>
</dbReference>
<organism evidence="6 7">
    <name type="scientific">Micromonospora sonneratiae</name>
    <dbReference type="NCBI Taxonomy" id="1184706"/>
    <lineage>
        <taxon>Bacteria</taxon>
        <taxon>Bacillati</taxon>
        <taxon>Actinomycetota</taxon>
        <taxon>Actinomycetes</taxon>
        <taxon>Micromonosporales</taxon>
        <taxon>Micromonosporaceae</taxon>
        <taxon>Micromonospora</taxon>
    </lineage>
</organism>
<dbReference type="PROSITE" id="PS51898">
    <property type="entry name" value="TYR_RECOMBINASE"/>
    <property type="match status" value="1"/>
</dbReference>
<name>A0ABW3Y7N6_9ACTN</name>